<evidence type="ECO:0000259" key="1">
    <source>
        <dbReference type="PROSITE" id="PS51186"/>
    </source>
</evidence>
<keyword evidence="2" id="KW-0808">Transferase</keyword>
<organism evidence="2 3">
    <name type="scientific">Salipaludibacillus neizhouensis</name>
    <dbReference type="NCBI Taxonomy" id="885475"/>
    <lineage>
        <taxon>Bacteria</taxon>
        <taxon>Bacillati</taxon>
        <taxon>Bacillota</taxon>
        <taxon>Bacilli</taxon>
        <taxon>Bacillales</taxon>
        <taxon>Bacillaceae</taxon>
    </lineage>
</organism>
<dbReference type="OrthoDB" id="9784707at2"/>
<evidence type="ECO:0000313" key="2">
    <source>
        <dbReference type="EMBL" id="RKL67207.1"/>
    </source>
</evidence>
<gene>
    <name evidence="2" type="ORF">CR203_11910</name>
</gene>
<evidence type="ECO:0000313" key="3">
    <source>
        <dbReference type="Proteomes" id="UP000281498"/>
    </source>
</evidence>
<dbReference type="GO" id="GO:1990189">
    <property type="term" value="F:protein N-terminal-serine acetyltransferase activity"/>
    <property type="evidence" value="ECO:0007669"/>
    <property type="project" value="TreeGrafter"/>
</dbReference>
<protein>
    <submittedName>
        <fullName evidence="2">RimJ/RimL family protein N-acetyltransferase</fullName>
    </submittedName>
</protein>
<reference evidence="2 3" key="1">
    <citation type="submission" date="2017-10" db="EMBL/GenBank/DDBJ databases">
        <title>Bacillus sp. nov., a halophilic bacterium isolated from a Keqin Lake.</title>
        <authorList>
            <person name="Wang H."/>
        </authorList>
    </citation>
    <scope>NUCLEOTIDE SEQUENCE [LARGE SCALE GENOMIC DNA]</scope>
    <source>
        <strain evidence="2 3">KCTC 13187</strain>
    </source>
</reference>
<accession>A0A3A9K3I3</accession>
<dbReference type="GO" id="GO:0005737">
    <property type="term" value="C:cytoplasm"/>
    <property type="evidence" value="ECO:0007669"/>
    <property type="project" value="TreeGrafter"/>
</dbReference>
<dbReference type="RefSeq" id="WP_110937306.1">
    <property type="nucleotide sequence ID" value="NZ_KZ614146.1"/>
</dbReference>
<comment type="caution">
    <text evidence="2">The sequence shown here is derived from an EMBL/GenBank/DDBJ whole genome shotgun (WGS) entry which is preliminary data.</text>
</comment>
<dbReference type="InterPro" id="IPR016181">
    <property type="entry name" value="Acyl_CoA_acyltransferase"/>
</dbReference>
<dbReference type="InterPro" id="IPR051908">
    <property type="entry name" value="Ribosomal_N-acetyltransferase"/>
</dbReference>
<sequence length="180" mass="21223">MFTYRINNEAYMKLLDMNDALPLFNLIKRSKNLHQWLPWVEGTKEVTDTQQFIRIAMKQYADNNGFQASIWYRGQIAGLIGFHQINWNNRATSIGYWLGEEFEGLGLMTQACNAMIQYAFRDLHLNRIEIRAAVQNYKSQAIPQRLGFTKEGCIRQFEWLHDHYSDAFVYSLLAEEWATR</sequence>
<dbReference type="AlphaFoldDB" id="A0A3A9K3I3"/>
<proteinExistence type="predicted"/>
<dbReference type="Gene3D" id="3.40.630.30">
    <property type="match status" value="1"/>
</dbReference>
<name>A0A3A9K3I3_9BACI</name>
<keyword evidence="3" id="KW-1185">Reference proteome</keyword>
<dbReference type="Pfam" id="PF13302">
    <property type="entry name" value="Acetyltransf_3"/>
    <property type="match status" value="1"/>
</dbReference>
<dbReference type="GO" id="GO:0008999">
    <property type="term" value="F:protein-N-terminal-alanine acetyltransferase activity"/>
    <property type="evidence" value="ECO:0007669"/>
    <property type="project" value="TreeGrafter"/>
</dbReference>
<dbReference type="PROSITE" id="PS51186">
    <property type="entry name" value="GNAT"/>
    <property type="match status" value="1"/>
</dbReference>
<dbReference type="EMBL" id="PDOE01000004">
    <property type="protein sequence ID" value="RKL67207.1"/>
    <property type="molecule type" value="Genomic_DNA"/>
</dbReference>
<dbReference type="PANTHER" id="PTHR43441">
    <property type="entry name" value="RIBOSOMAL-PROTEIN-SERINE ACETYLTRANSFERASE"/>
    <property type="match status" value="1"/>
</dbReference>
<dbReference type="InterPro" id="IPR000182">
    <property type="entry name" value="GNAT_dom"/>
</dbReference>
<dbReference type="Proteomes" id="UP000281498">
    <property type="component" value="Unassembled WGS sequence"/>
</dbReference>
<feature type="domain" description="N-acetyltransferase" evidence="1">
    <location>
        <begin position="26"/>
        <end position="175"/>
    </location>
</feature>
<dbReference type="SUPFAM" id="SSF55729">
    <property type="entry name" value="Acyl-CoA N-acyltransferases (Nat)"/>
    <property type="match status" value="1"/>
</dbReference>
<dbReference type="PANTHER" id="PTHR43441:SF12">
    <property type="entry name" value="RIBOSOMAL N-ACETYLTRANSFERASE YDAF-RELATED"/>
    <property type="match status" value="1"/>
</dbReference>